<reference evidence="2" key="1">
    <citation type="submission" date="2019-12" db="EMBL/GenBank/DDBJ databases">
        <title>An insight into the sialome of adult female Ixodes ricinus ticks feeding for 6 days.</title>
        <authorList>
            <person name="Perner J."/>
            <person name="Ribeiro J.M.C."/>
        </authorList>
    </citation>
    <scope>NUCLEOTIDE SEQUENCE</scope>
    <source>
        <strain evidence="2">Semi-engorged</strain>
        <tissue evidence="2">Salivary glands</tissue>
    </source>
</reference>
<evidence type="ECO:0000313" key="2">
    <source>
        <dbReference type="EMBL" id="MXU96854.1"/>
    </source>
</evidence>
<accession>A0A6B0V4X5</accession>
<feature type="signal peptide" evidence="1">
    <location>
        <begin position="1"/>
        <end position="32"/>
    </location>
</feature>
<evidence type="ECO:0000256" key="1">
    <source>
        <dbReference type="SAM" id="SignalP"/>
    </source>
</evidence>
<proteinExistence type="predicted"/>
<dbReference type="AlphaFoldDB" id="A0A6B0V4X5"/>
<name>A0A6B0V4X5_IXORI</name>
<dbReference type="EMBL" id="GIFC01014771">
    <property type="protein sequence ID" value="MXU96854.1"/>
    <property type="molecule type" value="Transcribed_RNA"/>
</dbReference>
<sequence>MGNSRHCSAAARTVQLILRIASLLGLLGPGRGASQVAANCLLHTVAVLPGFLLHSSEQDLAHAELLEGLFLLPASQAVVALQVVGEQEPHQDLDAALECLGALAKQLQFESLSDRDVRQQSLGLFDVSQCPQGQIRQQGGQSHGARWRKGSSPLLSSFQLQNVQPHGVHVLLQAPHMLPDLHQEGHHLPLQRTSKQAGENVASQPIHDEECAKKGQLLLQCPRCGEPISGGC</sequence>
<protein>
    <submittedName>
        <fullName evidence="2">Putative secreted protein</fullName>
    </submittedName>
</protein>
<keyword evidence="1" id="KW-0732">Signal</keyword>
<feature type="chain" id="PRO_5025594322" evidence="1">
    <location>
        <begin position="33"/>
        <end position="232"/>
    </location>
</feature>
<organism evidence="2">
    <name type="scientific">Ixodes ricinus</name>
    <name type="common">Common tick</name>
    <name type="synonym">Acarus ricinus</name>
    <dbReference type="NCBI Taxonomy" id="34613"/>
    <lineage>
        <taxon>Eukaryota</taxon>
        <taxon>Metazoa</taxon>
        <taxon>Ecdysozoa</taxon>
        <taxon>Arthropoda</taxon>
        <taxon>Chelicerata</taxon>
        <taxon>Arachnida</taxon>
        <taxon>Acari</taxon>
        <taxon>Parasitiformes</taxon>
        <taxon>Ixodida</taxon>
        <taxon>Ixodoidea</taxon>
        <taxon>Ixodidae</taxon>
        <taxon>Ixodinae</taxon>
        <taxon>Ixodes</taxon>
    </lineage>
</organism>